<dbReference type="OrthoDB" id="10414214at2759"/>
<dbReference type="Proteomes" id="UP000001554">
    <property type="component" value="Chromosome 19"/>
</dbReference>
<evidence type="ECO:0000313" key="2">
    <source>
        <dbReference type="Proteomes" id="UP000001554"/>
    </source>
</evidence>
<keyword evidence="1" id="KW-1133">Transmembrane helix</keyword>
<keyword evidence="2" id="KW-1185">Reference proteome</keyword>
<protein>
    <submittedName>
        <fullName evidence="3">Uncharacterized protein LOC118407164</fullName>
    </submittedName>
</protein>
<dbReference type="AlphaFoldDB" id="A0A9J7HSX9"/>
<organism evidence="2 3">
    <name type="scientific">Branchiostoma floridae</name>
    <name type="common">Florida lancelet</name>
    <name type="synonym">Amphioxus</name>
    <dbReference type="NCBI Taxonomy" id="7739"/>
    <lineage>
        <taxon>Eukaryota</taxon>
        <taxon>Metazoa</taxon>
        <taxon>Chordata</taxon>
        <taxon>Cephalochordata</taxon>
        <taxon>Leptocardii</taxon>
        <taxon>Amphioxiformes</taxon>
        <taxon>Branchiostomatidae</taxon>
        <taxon>Branchiostoma</taxon>
    </lineage>
</organism>
<keyword evidence="1" id="KW-0812">Transmembrane</keyword>
<reference evidence="3" key="2">
    <citation type="submission" date="2025-08" db="UniProtKB">
        <authorList>
            <consortium name="RefSeq"/>
        </authorList>
    </citation>
    <scope>IDENTIFICATION</scope>
    <source>
        <strain evidence="3">S238N-H82</strain>
        <tissue evidence="3">Testes</tissue>
    </source>
</reference>
<evidence type="ECO:0000256" key="1">
    <source>
        <dbReference type="SAM" id="Phobius"/>
    </source>
</evidence>
<proteinExistence type="predicted"/>
<gene>
    <name evidence="3" type="primary">LOC118407164</name>
</gene>
<reference evidence="2" key="1">
    <citation type="journal article" date="2020" name="Nat. Ecol. Evol.">
        <title>Deeply conserved synteny resolves early events in vertebrate evolution.</title>
        <authorList>
            <person name="Simakov O."/>
            <person name="Marletaz F."/>
            <person name="Yue J.X."/>
            <person name="O'Connell B."/>
            <person name="Jenkins J."/>
            <person name="Brandt A."/>
            <person name="Calef R."/>
            <person name="Tung C.H."/>
            <person name="Huang T.K."/>
            <person name="Schmutz J."/>
            <person name="Satoh N."/>
            <person name="Yu J.K."/>
            <person name="Putnam N.H."/>
            <person name="Green R.E."/>
            <person name="Rokhsar D.S."/>
        </authorList>
    </citation>
    <scope>NUCLEOTIDE SEQUENCE [LARGE SCALE GENOMIC DNA]</scope>
    <source>
        <strain evidence="2">S238N-H82</strain>
    </source>
</reference>
<feature type="transmembrane region" description="Helical" evidence="1">
    <location>
        <begin position="35"/>
        <end position="57"/>
    </location>
</feature>
<accession>A0A9J7HSX9</accession>
<name>A0A9J7HSX9_BRAFL</name>
<evidence type="ECO:0000313" key="3">
    <source>
        <dbReference type="RefSeq" id="XP_035663479.1"/>
    </source>
</evidence>
<dbReference type="GeneID" id="118407164"/>
<sequence>MADIVGVLPEPFAPVSTINGLSEDMRKTKKEDSRTYLFVAVAILDHASAILGIPVILQKLKGPRNDFRVDVNLPTVKQACSLAVHKMRTYSMEQVMAGDVDVMTVDSFEDDEARRKVKAAIEERMQCMIYGRQPAKTRARQLKKFPTKDGRVAITLSCPAFNEQQGRVLAVIDGEDPPLPVMMRKSDLDLEWRGGEESASDFGGRKRGEKLNDEEFTKMVELLERVLQGIPGSDLQPFPVSEDGKISIRDKLFPVKVTKSTLLD</sequence>
<keyword evidence="1" id="KW-0472">Membrane</keyword>
<dbReference type="KEGG" id="bfo:118407164"/>
<dbReference type="RefSeq" id="XP_035663479.1">
    <property type="nucleotide sequence ID" value="XM_035807586.1"/>
</dbReference>